<sequence length="409" mass="45398">MAGAGNVQDRHVPWRQLGRRRRRGPTACCRHCERRTVNALTITAVEAIPIRAPLATEFRGSFYHMTHRATIVVRLHTSDGIVGETYVGDEDAGASDILSVIHKELTPQIIGLDAMATEKCWKAMYPATFNILRDRRIGLVALAAIDSAIWDAVGKALNQPLWRLWGGARDRVPMTAIGGYYGEPLGSIADEIAYYRHELGLAGVKFKVGGRQPEVDAERVAAAREAAGPDFAICIDANQGYSVRQAIELCNRIRHLDIRWFEEPVLWHNDRRGLRDVRAIGGISVAAGQTELTPSGCRDLMETGAIDVCNFDASWSGGPTAWRRTAAVATTYDVEMGHHEEPQVSTHLVASVPHGTFAECFHPDRDPFWWNLIANRPPLHEGYLTLPTGPGFGWELNWDYIDKFRADIS</sequence>
<dbReference type="PANTHER" id="PTHR13794:SF58">
    <property type="entry name" value="MITOCHONDRIAL ENOLASE SUPERFAMILY MEMBER 1"/>
    <property type="match status" value="1"/>
</dbReference>
<dbReference type="InterPro" id="IPR046945">
    <property type="entry name" value="RHMD-like"/>
</dbReference>
<feature type="domain" description="Mandelate racemase/muconate lactonizing enzyme C-terminal" evidence="4">
    <location>
        <begin position="185"/>
        <end position="284"/>
    </location>
</feature>
<evidence type="ECO:0000256" key="3">
    <source>
        <dbReference type="ARBA" id="ARBA00022842"/>
    </source>
</evidence>
<accession>A0A2A7N761</accession>
<dbReference type="SFLD" id="SFLDS00001">
    <property type="entry name" value="Enolase"/>
    <property type="match status" value="1"/>
</dbReference>
<dbReference type="InterPro" id="IPR029065">
    <property type="entry name" value="Enolase_C-like"/>
</dbReference>
<dbReference type="SMART" id="SM00922">
    <property type="entry name" value="MR_MLE"/>
    <property type="match status" value="1"/>
</dbReference>
<dbReference type="InterPro" id="IPR036849">
    <property type="entry name" value="Enolase-like_C_sf"/>
</dbReference>
<comment type="caution">
    <text evidence="5">The sequence shown here is derived from an EMBL/GenBank/DDBJ whole genome shotgun (WGS) entry which is preliminary data.</text>
</comment>
<dbReference type="Pfam" id="PF02746">
    <property type="entry name" value="MR_MLE_N"/>
    <property type="match status" value="1"/>
</dbReference>
<evidence type="ECO:0000256" key="1">
    <source>
        <dbReference type="ARBA" id="ARBA00001946"/>
    </source>
</evidence>
<dbReference type="GO" id="GO:0000287">
    <property type="term" value="F:magnesium ion binding"/>
    <property type="evidence" value="ECO:0007669"/>
    <property type="project" value="TreeGrafter"/>
</dbReference>
<dbReference type="Gene3D" id="3.30.390.10">
    <property type="entry name" value="Enolase-like, N-terminal domain"/>
    <property type="match status" value="1"/>
</dbReference>
<keyword evidence="3" id="KW-0460">Magnesium</keyword>
<evidence type="ECO:0000313" key="5">
    <source>
        <dbReference type="EMBL" id="PEG39567.1"/>
    </source>
</evidence>
<evidence type="ECO:0000256" key="2">
    <source>
        <dbReference type="ARBA" id="ARBA00022723"/>
    </source>
</evidence>
<dbReference type="InterPro" id="IPR029017">
    <property type="entry name" value="Enolase-like_N"/>
</dbReference>
<evidence type="ECO:0000313" key="6">
    <source>
        <dbReference type="Proteomes" id="UP000220914"/>
    </source>
</evidence>
<dbReference type="SUPFAM" id="SSF51604">
    <property type="entry name" value="Enolase C-terminal domain-like"/>
    <property type="match status" value="1"/>
</dbReference>
<protein>
    <submittedName>
        <fullName evidence="5">Mandelate racemase</fullName>
    </submittedName>
</protein>
<dbReference type="GO" id="GO:0016052">
    <property type="term" value="P:carbohydrate catabolic process"/>
    <property type="evidence" value="ECO:0007669"/>
    <property type="project" value="TreeGrafter"/>
</dbReference>
<dbReference type="GO" id="GO:0016836">
    <property type="term" value="F:hydro-lyase activity"/>
    <property type="evidence" value="ECO:0007669"/>
    <property type="project" value="TreeGrafter"/>
</dbReference>
<dbReference type="CDD" id="cd03316">
    <property type="entry name" value="MR_like"/>
    <property type="match status" value="1"/>
</dbReference>
<dbReference type="PANTHER" id="PTHR13794">
    <property type="entry name" value="ENOLASE SUPERFAMILY, MANDELATE RACEMASE"/>
    <property type="match status" value="1"/>
</dbReference>
<proteinExistence type="predicted"/>
<dbReference type="Gene3D" id="3.20.20.120">
    <property type="entry name" value="Enolase-like C-terminal domain"/>
    <property type="match status" value="1"/>
</dbReference>
<dbReference type="EMBL" id="PDCP01000014">
    <property type="protein sequence ID" value="PEG39567.1"/>
    <property type="molecule type" value="Genomic_DNA"/>
</dbReference>
<dbReference type="AlphaFoldDB" id="A0A2A7N761"/>
<evidence type="ECO:0000259" key="4">
    <source>
        <dbReference type="SMART" id="SM00922"/>
    </source>
</evidence>
<gene>
    <name evidence="5" type="ORF">CQY20_10280</name>
</gene>
<organism evidence="5 6">
    <name type="scientific">Mycolicibacterium agri</name>
    <name type="common">Mycobacterium agri</name>
    <dbReference type="NCBI Taxonomy" id="36811"/>
    <lineage>
        <taxon>Bacteria</taxon>
        <taxon>Bacillati</taxon>
        <taxon>Actinomycetota</taxon>
        <taxon>Actinomycetes</taxon>
        <taxon>Mycobacteriales</taxon>
        <taxon>Mycobacteriaceae</taxon>
        <taxon>Mycolicibacterium</taxon>
    </lineage>
</organism>
<dbReference type="Proteomes" id="UP000220914">
    <property type="component" value="Unassembled WGS sequence"/>
</dbReference>
<keyword evidence="6" id="KW-1185">Reference proteome</keyword>
<comment type="cofactor">
    <cofactor evidence="1">
        <name>Mg(2+)</name>
        <dbReference type="ChEBI" id="CHEBI:18420"/>
    </cofactor>
</comment>
<dbReference type="InterPro" id="IPR013341">
    <property type="entry name" value="Mandelate_racemase_N_dom"/>
</dbReference>
<name>A0A2A7N761_MYCAG</name>
<reference evidence="5 6" key="1">
    <citation type="submission" date="2017-10" db="EMBL/GenBank/DDBJ databases">
        <title>The new phylogeny of genus Mycobacterium.</title>
        <authorList>
            <person name="Tortoli E."/>
            <person name="Trovato A."/>
            <person name="Cirillo D.M."/>
        </authorList>
    </citation>
    <scope>NUCLEOTIDE SEQUENCE [LARGE SCALE GENOMIC DNA]</scope>
    <source>
        <strain evidence="5 6">CCUG37673</strain>
    </source>
</reference>
<dbReference type="Pfam" id="PF13378">
    <property type="entry name" value="MR_MLE_C"/>
    <property type="match status" value="1"/>
</dbReference>
<dbReference type="InterPro" id="IPR013342">
    <property type="entry name" value="Mandelate_racemase_C"/>
</dbReference>
<dbReference type="SUPFAM" id="SSF54826">
    <property type="entry name" value="Enolase N-terminal domain-like"/>
    <property type="match status" value="1"/>
</dbReference>
<dbReference type="OrthoDB" id="5241672at2"/>
<keyword evidence="2" id="KW-0479">Metal-binding</keyword>